<protein>
    <submittedName>
        <fullName evidence="1">Uncharacterized protein</fullName>
    </submittedName>
</protein>
<organism evidence="1 2">
    <name type="scientific">Streptomyces caniferus</name>
    <dbReference type="NCBI Taxonomy" id="285557"/>
    <lineage>
        <taxon>Bacteria</taxon>
        <taxon>Bacillati</taxon>
        <taxon>Actinomycetota</taxon>
        <taxon>Actinomycetes</taxon>
        <taxon>Kitasatosporales</taxon>
        <taxon>Streptomycetaceae</taxon>
        <taxon>Streptomyces</taxon>
    </lineage>
</organism>
<name>A0A640S0Q7_9ACTN</name>
<accession>A0A640S0Q7</accession>
<comment type="caution">
    <text evidence="1">The sequence shown here is derived from an EMBL/GenBank/DDBJ whole genome shotgun (WGS) entry which is preliminary data.</text>
</comment>
<reference evidence="1 2" key="1">
    <citation type="submission" date="2019-12" db="EMBL/GenBank/DDBJ databases">
        <title>Whole genome shotgun sequence of Streptomyces caniferus NBRC 15389.</title>
        <authorList>
            <person name="Ichikawa N."/>
            <person name="Kimura A."/>
            <person name="Kitahashi Y."/>
            <person name="Komaki H."/>
            <person name="Tamura T."/>
        </authorList>
    </citation>
    <scope>NUCLEOTIDE SEQUENCE [LARGE SCALE GENOMIC DNA]</scope>
    <source>
        <strain evidence="1 2">NBRC 15389</strain>
    </source>
</reference>
<dbReference type="AlphaFoldDB" id="A0A640S0Q7"/>
<gene>
    <name evidence="1" type="ORF">Scani_05100</name>
</gene>
<dbReference type="EMBL" id="BLIN01000002">
    <property type="protein sequence ID" value="GFE04242.1"/>
    <property type="molecule type" value="Genomic_DNA"/>
</dbReference>
<sequence>MGILRLNAERIQGNWRTRGIGESRGRWVWSPGEVSKRQVKYWYGVGQLFGVLGVGEGRRKMAWGRVGLGWLPKGGVALNGECP</sequence>
<dbReference type="Proteomes" id="UP000435837">
    <property type="component" value="Unassembled WGS sequence"/>
</dbReference>
<evidence type="ECO:0000313" key="2">
    <source>
        <dbReference type="Proteomes" id="UP000435837"/>
    </source>
</evidence>
<evidence type="ECO:0000313" key="1">
    <source>
        <dbReference type="EMBL" id="GFE04242.1"/>
    </source>
</evidence>
<proteinExistence type="predicted"/>